<keyword evidence="3" id="KW-1185">Reference proteome</keyword>
<evidence type="ECO:0000313" key="4">
    <source>
        <dbReference type="RefSeq" id="XP_033529446.1"/>
    </source>
</evidence>
<organism evidence="2">
    <name type="scientific">Eremomyces bilateralis CBS 781.70</name>
    <dbReference type="NCBI Taxonomy" id="1392243"/>
    <lineage>
        <taxon>Eukaryota</taxon>
        <taxon>Fungi</taxon>
        <taxon>Dikarya</taxon>
        <taxon>Ascomycota</taxon>
        <taxon>Pezizomycotina</taxon>
        <taxon>Dothideomycetes</taxon>
        <taxon>Dothideomycetes incertae sedis</taxon>
        <taxon>Eremomycetales</taxon>
        <taxon>Eremomycetaceae</taxon>
        <taxon>Eremomyces</taxon>
    </lineage>
</organism>
<reference evidence="4" key="2">
    <citation type="submission" date="2020-04" db="EMBL/GenBank/DDBJ databases">
        <authorList>
            <consortium name="NCBI Genome Project"/>
        </authorList>
    </citation>
    <scope>NUCLEOTIDE SEQUENCE</scope>
    <source>
        <strain evidence="4">CBS 781.70</strain>
    </source>
</reference>
<dbReference type="InterPro" id="IPR046496">
    <property type="entry name" value="DUF6589"/>
</dbReference>
<dbReference type="RefSeq" id="XP_033529446.1">
    <property type="nucleotide sequence ID" value="XM_033682344.1"/>
</dbReference>
<evidence type="ECO:0000313" key="2">
    <source>
        <dbReference type="EMBL" id="KAF1807815.1"/>
    </source>
</evidence>
<protein>
    <recommendedName>
        <fullName evidence="1">DUF6589 domain-containing protein</fullName>
    </recommendedName>
</protein>
<name>A0A6G1FPR6_9PEZI</name>
<evidence type="ECO:0000259" key="1">
    <source>
        <dbReference type="Pfam" id="PF20231"/>
    </source>
</evidence>
<sequence>LSSKLDLIIQNLEPEELISIIKEVYILAFSPEAWDTTQYGLEFRSLCRLVQLISIFLSLRKAVKNGDIGWINRLIDPLAVIFYATGQHKYGDKMLHLRWVLSECVSEKILRDAILSSSLMNLHSKPGQFKAINLALKHVNCVYKINIKLLKNSTHNADKTFSRVALLSNIFSKIRGVWENSFGFTQSDRHTTKAD</sequence>
<feature type="domain" description="DUF6589" evidence="1">
    <location>
        <begin position="13"/>
        <end position="190"/>
    </location>
</feature>
<reference evidence="2 4" key="1">
    <citation type="submission" date="2020-01" db="EMBL/GenBank/DDBJ databases">
        <authorList>
            <consortium name="DOE Joint Genome Institute"/>
            <person name="Haridas S."/>
            <person name="Albert R."/>
            <person name="Binder M."/>
            <person name="Bloem J."/>
            <person name="Labutti K."/>
            <person name="Salamov A."/>
            <person name="Andreopoulos B."/>
            <person name="Baker S.E."/>
            <person name="Barry K."/>
            <person name="Bills G."/>
            <person name="Bluhm B.H."/>
            <person name="Cannon C."/>
            <person name="Castanera R."/>
            <person name="Culley D.E."/>
            <person name="Daum C."/>
            <person name="Ezra D."/>
            <person name="Gonzalez J.B."/>
            <person name="Henrissat B."/>
            <person name="Kuo A."/>
            <person name="Liang C."/>
            <person name="Lipzen A."/>
            <person name="Lutzoni F."/>
            <person name="Magnuson J."/>
            <person name="Mondo S."/>
            <person name="Nolan M."/>
            <person name="Ohm R."/>
            <person name="Pangilinan J."/>
            <person name="Park H.-J."/>
            <person name="Ramirez L."/>
            <person name="Alfaro M."/>
            <person name="Sun H."/>
            <person name="Tritt A."/>
            <person name="Yoshinaga Y."/>
            <person name="Zwiers L.-H."/>
            <person name="Turgeon B.G."/>
            <person name="Goodwin S.B."/>
            <person name="Spatafora J.W."/>
            <person name="Crous P.W."/>
            <person name="Grigoriev I.V."/>
        </authorList>
    </citation>
    <scope>NUCLEOTIDE SEQUENCE</scope>
    <source>
        <strain evidence="2 4">CBS 781.70</strain>
    </source>
</reference>
<proteinExistence type="predicted"/>
<dbReference type="OrthoDB" id="3935520at2759"/>
<dbReference type="Proteomes" id="UP000504638">
    <property type="component" value="Unplaced"/>
</dbReference>
<dbReference type="GeneID" id="54422914"/>
<accession>A0A6G1FPR6</accession>
<feature type="non-terminal residue" evidence="2">
    <location>
        <position position="1"/>
    </location>
</feature>
<dbReference type="Pfam" id="PF20231">
    <property type="entry name" value="DUF6589"/>
    <property type="match status" value="1"/>
</dbReference>
<gene>
    <name evidence="2 4" type="ORF">P152DRAFT_503219</name>
</gene>
<reference evidence="4" key="3">
    <citation type="submission" date="2025-04" db="UniProtKB">
        <authorList>
            <consortium name="RefSeq"/>
        </authorList>
    </citation>
    <scope>IDENTIFICATION</scope>
    <source>
        <strain evidence="4">CBS 781.70</strain>
    </source>
</reference>
<dbReference type="AlphaFoldDB" id="A0A6G1FPR6"/>
<evidence type="ECO:0000313" key="3">
    <source>
        <dbReference type="Proteomes" id="UP000504638"/>
    </source>
</evidence>
<dbReference type="EMBL" id="ML975226">
    <property type="protein sequence ID" value="KAF1807815.1"/>
    <property type="molecule type" value="Genomic_DNA"/>
</dbReference>